<evidence type="ECO:0000313" key="6">
    <source>
        <dbReference type="Proteomes" id="UP000030700"/>
    </source>
</evidence>
<protein>
    <submittedName>
        <fullName evidence="5">Allophanate hydrolase, subunit 1</fullName>
    </submittedName>
</protein>
<dbReference type="GO" id="GO:0016787">
    <property type="term" value="F:hydrolase activity"/>
    <property type="evidence" value="ECO:0007669"/>
    <property type="project" value="UniProtKB-KW"/>
</dbReference>
<name>A0A0S6W3L7_9BACT</name>
<dbReference type="STRING" id="1499966.U14_04165"/>
<dbReference type="HOGENOM" id="CLU_020207_1_0_0"/>
<dbReference type="Gene3D" id="2.40.100.10">
    <property type="entry name" value="Cyclophilin-like"/>
    <property type="match status" value="1"/>
</dbReference>
<dbReference type="InterPro" id="IPR003833">
    <property type="entry name" value="CT_C_D"/>
</dbReference>
<dbReference type="PANTHER" id="PTHR34698:SF2">
    <property type="entry name" value="5-OXOPROLINASE SUBUNIT B"/>
    <property type="match status" value="1"/>
</dbReference>
<dbReference type="AlphaFoldDB" id="A0A0S6W3L7"/>
<dbReference type="SMART" id="SM00796">
    <property type="entry name" value="AHS1"/>
    <property type="match status" value="1"/>
</dbReference>
<accession>A0A0S6W3L7</accession>
<evidence type="ECO:0000256" key="2">
    <source>
        <dbReference type="ARBA" id="ARBA00022801"/>
    </source>
</evidence>
<evidence type="ECO:0000259" key="4">
    <source>
        <dbReference type="SMART" id="SM00796"/>
    </source>
</evidence>
<dbReference type="EMBL" id="DF820459">
    <property type="protein sequence ID" value="GAK52908.1"/>
    <property type="molecule type" value="Genomic_DNA"/>
</dbReference>
<keyword evidence="1" id="KW-0547">Nucleotide-binding</keyword>
<gene>
    <name evidence="5" type="ORF">U14_04165</name>
</gene>
<dbReference type="GO" id="GO:0005524">
    <property type="term" value="F:ATP binding"/>
    <property type="evidence" value="ECO:0007669"/>
    <property type="project" value="UniProtKB-KW"/>
</dbReference>
<sequence>MRYQSFRYLPVGDCAITVEIGDEIAPNINAVVRALTLALEQRQIHGVRELVPTYRSVTILYDPAIILFHKLVEQIKQTEASLPSFTAPPARIIEIPVRYGGEFGVDIGTVAARNHLTEDEVIALHSGRDYLVYMLGFTPGFCYLGGLDERLETPRLEVPRTRIPAGSVGIAGKQTGIYPIDSPGGWQLIGRTALRLFDPHREPPVLINAGDFVRFVPIK</sequence>
<organism evidence="5 6">
    <name type="scientific">Candidatus Moduliflexus flocculans</name>
    <dbReference type="NCBI Taxonomy" id="1499966"/>
    <lineage>
        <taxon>Bacteria</taxon>
        <taxon>Candidatus Moduliflexota</taxon>
        <taxon>Candidatus Moduliflexia</taxon>
        <taxon>Candidatus Moduliflexales</taxon>
        <taxon>Candidatus Moduliflexaceae</taxon>
    </lineage>
</organism>
<evidence type="ECO:0000313" key="5">
    <source>
        <dbReference type="EMBL" id="GAK52908.1"/>
    </source>
</evidence>
<keyword evidence="3" id="KW-0067">ATP-binding</keyword>
<dbReference type="Gene3D" id="3.30.1360.40">
    <property type="match status" value="1"/>
</dbReference>
<evidence type="ECO:0000256" key="3">
    <source>
        <dbReference type="ARBA" id="ARBA00022840"/>
    </source>
</evidence>
<proteinExistence type="predicted"/>
<keyword evidence="6" id="KW-1185">Reference proteome</keyword>
<evidence type="ECO:0000256" key="1">
    <source>
        <dbReference type="ARBA" id="ARBA00022741"/>
    </source>
</evidence>
<dbReference type="PANTHER" id="PTHR34698">
    <property type="entry name" value="5-OXOPROLINASE SUBUNIT B"/>
    <property type="match status" value="1"/>
</dbReference>
<dbReference type="Pfam" id="PF02682">
    <property type="entry name" value="CT_C_D"/>
    <property type="match status" value="1"/>
</dbReference>
<dbReference type="InterPro" id="IPR010016">
    <property type="entry name" value="PxpB"/>
</dbReference>
<reference evidence="5 6" key="1">
    <citation type="journal article" date="2015" name="PeerJ">
        <title>First genomic representation of candidate bacterial phylum KSB3 points to enhanced environmental sensing as a trigger of wastewater bulking.</title>
        <authorList>
            <person name="Sekiguchi Y."/>
            <person name="Ohashi A."/>
            <person name="Parks D.H."/>
            <person name="Yamauchi T."/>
            <person name="Tyson G.W."/>
            <person name="Hugenholtz P."/>
        </authorList>
    </citation>
    <scope>NUCLEOTIDE SEQUENCE [LARGE SCALE GENOMIC DNA]</scope>
</reference>
<dbReference type="SUPFAM" id="SSF50891">
    <property type="entry name" value="Cyclophilin-like"/>
    <property type="match status" value="1"/>
</dbReference>
<dbReference type="NCBIfam" id="TIGR00370">
    <property type="entry name" value="5-oxoprolinase subunit PxpB"/>
    <property type="match status" value="1"/>
</dbReference>
<dbReference type="Proteomes" id="UP000030700">
    <property type="component" value="Unassembled WGS sequence"/>
</dbReference>
<feature type="domain" description="Carboxyltransferase" evidence="4">
    <location>
        <begin position="6"/>
        <end position="207"/>
    </location>
</feature>
<dbReference type="SUPFAM" id="SSF160467">
    <property type="entry name" value="PH0987 N-terminal domain-like"/>
    <property type="match status" value="1"/>
</dbReference>
<keyword evidence="2 5" id="KW-0378">Hydrolase</keyword>
<dbReference type="InterPro" id="IPR029000">
    <property type="entry name" value="Cyclophilin-like_dom_sf"/>
</dbReference>